<dbReference type="PANTHER" id="PTHR33802">
    <property type="entry name" value="SI:CH211-161H7.5-RELATED"/>
    <property type="match status" value="1"/>
</dbReference>
<feature type="transmembrane region" description="Helical" evidence="1">
    <location>
        <begin position="9"/>
        <end position="28"/>
    </location>
</feature>
<feature type="transmembrane region" description="Helical" evidence="1">
    <location>
        <begin position="48"/>
        <end position="72"/>
    </location>
</feature>
<feature type="transmembrane region" description="Helical" evidence="1">
    <location>
        <begin position="92"/>
        <end position="109"/>
    </location>
</feature>
<reference evidence="2 3" key="1">
    <citation type="submission" date="2023-06" db="EMBL/GenBank/DDBJ databases">
        <title>Sporosarcina sp. nov., isolated from Korean traditional fermented seafood 'Jeotgal'.</title>
        <authorList>
            <person name="Yang A.I."/>
            <person name="Shin N.-R."/>
        </authorList>
    </citation>
    <scope>NUCLEOTIDE SEQUENCE [LARGE SCALE GENOMIC DNA]</scope>
    <source>
        <strain evidence="2 3">KCTC13119</strain>
    </source>
</reference>
<keyword evidence="1" id="KW-0472">Membrane</keyword>
<name>A0ABU4G8I5_9BACL</name>
<proteinExistence type="predicted"/>
<dbReference type="RefSeq" id="WP_317943527.1">
    <property type="nucleotide sequence ID" value="NZ_JAUBDI010000006.1"/>
</dbReference>
<organism evidence="2 3">
    <name type="scientific">Sporosarcina saromensis</name>
    <dbReference type="NCBI Taxonomy" id="359365"/>
    <lineage>
        <taxon>Bacteria</taxon>
        <taxon>Bacillati</taxon>
        <taxon>Bacillota</taxon>
        <taxon>Bacilli</taxon>
        <taxon>Bacillales</taxon>
        <taxon>Caryophanaceae</taxon>
        <taxon>Sporosarcina</taxon>
    </lineage>
</organism>
<feature type="transmembrane region" description="Helical" evidence="1">
    <location>
        <begin position="185"/>
        <end position="203"/>
    </location>
</feature>
<keyword evidence="3" id="KW-1185">Reference proteome</keyword>
<comment type="caution">
    <text evidence="2">The sequence shown here is derived from an EMBL/GenBank/DDBJ whole genome shotgun (WGS) entry which is preliminary data.</text>
</comment>
<dbReference type="Proteomes" id="UP001282284">
    <property type="component" value="Unassembled WGS sequence"/>
</dbReference>
<gene>
    <name evidence="2" type="ORF">QT711_08815</name>
</gene>
<accession>A0ABU4G8I5</accession>
<feature type="transmembrane region" description="Helical" evidence="1">
    <location>
        <begin position="115"/>
        <end position="132"/>
    </location>
</feature>
<feature type="transmembrane region" description="Helical" evidence="1">
    <location>
        <begin position="210"/>
        <end position="226"/>
    </location>
</feature>
<protein>
    <submittedName>
        <fullName evidence="2">Tryptophan-rich sensory protein</fullName>
    </submittedName>
</protein>
<evidence type="ECO:0000313" key="3">
    <source>
        <dbReference type="Proteomes" id="UP001282284"/>
    </source>
</evidence>
<evidence type="ECO:0000256" key="1">
    <source>
        <dbReference type="SAM" id="Phobius"/>
    </source>
</evidence>
<keyword evidence="1" id="KW-0812">Transmembrane</keyword>
<dbReference type="PANTHER" id="PTHR33802:SF1">
    <property type="entry name" value="XK-RELATED PROTEIN"/>
    <property type="match status" value="1"/>
</dbReference>
<evidence type="ECO:0000313" key="2">
    <source>
        <dbReference type="EMBL" id="MDW0113289.1"/>
    </source>
</evidence>
<sequence length="267" mass="29794">MKSTSKRVWLNTVIVLTYVLMIGTNVLANVLPINGQTTGEVSAKYGNLFAPAGFTFSIWSVIYVLLLLHVFYQLGFFHKKLKPSTARLLTQVGIYFSISSILNTLWILAWHYERLFLSVILMVGLLLCLIKINKLTAEATLSLKESFFIKLPFSIYFGWITVATIANITAFLVSIGWDGFGLSDVTWTILILIIGTVISVGTMLRLHNPAYGLAILWAYFGIYSKHTSESGFNNQYPAISLTVIICMIILSLTILLVAIGNRRKPNT</sequence>
<keyword evidence="1" id="KW-1133">Transmembrane helix</keyword>
<feature type="transmembrane region" description="Helical" evidence="1">
    <location>
        <begin position="153"/>
        <end position="173"/>
    </location>
</feature>
<feature type="transmembrane region" description="Helical" evidence="1">
    <location>
        <begin position="238"/>
        <end position="259"/>
    </location>
</feature>
<dbReference type="EMBL" id="JAUBDI010000006">
    <property type="protein sequence ID" value="MDW0113289.1"/>
    <property type="molecule type" value="Genomic_DNA"/>
</dbReference>